<feature type="region of interest" description="Disordered" evidence="7">
    <location>
        <begin position="321"/>
        <end position="390"/>
    </location>
</feature>
<comment type="subcellular location">
    <subcellularLocation>
        <location evidence="1">Cytoplasm</location>
    </subcellularLocation>
</comment>
<name>A0A834YYJ4_TETSI</name>
<evidence type="ECO:0000256" key="3">
    <source>
        <dbReference type="ARBA" id="ARBA00022737"/>
    </source>
</evidence>
<organism evidence="9 10">
    <name type="scientific">Tetracentron sinense</name>
    <name type="common">Spur-leaf</name>
    <dbReference type="NCBI Taxonomy" id="13715"/>
    <lineage>
        <taxon>Eukaryota</taxon>
        <taxon>Viridiplantae</taxon>
        <taxon>Streptophyta</taxon>
        <taxon>Embryophyta</taxon>
        <taxon>Tracheophyta</taxon>
        <taxon>Spermatophyta</taxon>
        <taxon>Magnoliopsida</taxon>
        <taxon>Trochodendrales</taxon>
        <taxon>Trochodendraceae</taxon>
        <taxon>Tetracentron</taxon>
    </lineage>
</organism>
<dbReference type="InterPro" id="IPR000048">
    <property type="entry name" value="IQ_motif_EF-hand-BS"/>
</dbReference>
<feature type="region of interest" description="Disordered" evidence="7">
    <location>
        <begin position="402"/>
        <end position="434"/>
    </location>
</feature>
<feature type="domain" description="DUF4005" evidence="8">
    <location>
        <begin position="337"/>
        <end position="413"/>
    </location>
</feature>
<feature type="compositionally biased region" description="Low complexity" evidence="7">
    <location>
        <begin position="402"/>
        <end position="420"/>
    </location>
</feature>
<dbReference type="InterPro" id="IPR025064">
    <property type="entry name" value="DUF4005"/>
</dbReference>
<keyword evidence="3" id="KW-0677">Repeat</keyword>
<evidence type="ECO:0000313" key="10">
    <source>
        <dbReference type="Proteomes" id="UP000655225"/>
    </source>
</evidence>
<evidence type="ECO:0000256" key="6">
    <source>
        <dbReference type="ARBA" id="ARBA00024378"/>
    </source>
</evidence>
<dbReference type="AlphaFoldDB" id="A0A834YYJ4"/>
<dbReference type="OrthoDB" id="696085at2759"/>
<feature type="compositionally biased region" description="Polar residues" evidence="7">
    <location>
        <begin position="380"/>
        <end position="390"/>
    </location>
</feature>
<dbReference type="PROSITE" id="PS50096">
    <property type="entry name" value="IQ"/>
    <property type="match status" value="2"/>
</dbReference>
<dbReference type="FunFam" id="1.20.5.190:FF:000062">
    <property type="entry name" value="IQ-domain 11"/>
    <property type="match status" value="1"/>
</dbReference>
<dbReference type="PANTHER" id="PTHR32295">
    <property type="entry name" value="IQ-DOMAIN 5-RELATED"/>
    <property type="match status" value="1"/>
</dbReference>
<dbReference type="OMA" id="LQMEQYT"/>
<dbReference type="GO" id="GO:0005737">
    <property type="term" value="C:cytoplasm"/>
    <property type="evidence" value="ECO:0007669"/>
    <property type="project" value="UniProtKB-SubCell"/>
</dbReference>
<comment type="subunit">
    <text evidence="6">Binds to multiple calmodulin (CaM) in the presence of Ca(2+) and CaM-like proteins.</text>
</comment>
<comment type="caution">
    <text evidence="9">The sequence shown here is derived from an EMBL/GenBank/DDBJ whole genome shotgun (WGS) entry which is preliminary data.</text>
</comment>
<proteinExistence type="inferred from homology"/>
<gene>
    <name evidence="9" type="ORF">HHK36_017246</name>
</gene>
<comment type="similarity">
    <text evidence="5">Belongs to the IQD family.</text>
</comment>
<evidence type="ECO:0000256" key="1">
    <source>
        <dbReference type="ARBA" id="ARBA00004496"/>
    </source>
</evidence>
<evidence type="ECO:0000256" key="7">
    <source>
        <dbReference type="SAM" id="MobiDB-lite"/>
    </source>
</evidence>
<accession>A0A834YYJ4</accession>
<evidence type="ECO:0000259" key="8">
    <source>
        <dbReference type="Pfam" id="PF13178"/>
    </source>
</evidence>
<keyword evidence="10" id="KW-1185">Reference proteome</keyword>
<feature type="compositionally biased region" description="Polar residues" evidence="7">
    <location>
        <begin position="335"/>
        <end position="346"/>
    </location>
</feature>
<dbReference type="Gene3D" id="1.20.5.190">
    <property type="match status" value="1"/>
</dbReference>
<dbReference type="PANTHER" id="PTHR32295:SF41">
    <property type="entry name" value="PROTEIN IQ-DOMAIN 11"/>
    <property type="match status" value="1"/>
</dbReference>
<dbReference type="SMART" id="SM00015">
    <property type="entry name" value="IQ"/>
    <property type="match status" value="1"/>
</dbReference>
<sequence>MAKKRSWFNLVKRLFISEAKSKPEKKEKRRRWLFGKLKFKRLPVLEAPLPLKERTLSEAEEEQSKRALTVAIATAAAAEAAVEAAHAAAEVVRLTITPQSYHQSERGNQNWAAIKIQTAFRGYLARKALRALKGLVRLQAIVRGRAVRRQAITTLKCLQSIVNIQSQVRTGRVQMVEHSWNCDEKKQLLRQNKELGDKETKIESNCQRTWDDSVLSKEDKNVISLNRRQAASKRDRVREYSFSHQEKINVQRPKDSEPVNVNGRWSYWLEQWVDAHACKREELEKLNKIVCSNPVHSDVEGRTQLRLRKFQKQDKFEGLNSPISLQRRSFHHPTRSSIGDDNSFSRSPIVPTYMAATESAKAKARSMSTPKQRQRYLDTYSENSSPSKNRLSFLSSIDSEATSTSKISKPSSSQQRSPSIKGLQGPIKSHRNLKDFSLDSECSIRSAFR</sequence>
<evidence type="ECO:0000256" key="5">
    <source>
        <dbReference type="ARBA" id="ARBA00024341"/>
    </source>
</evidence>
<dbReference type="Pfam" id="PF13178">
    <property type="entry name" value="DUF4005"/>
    <property type="match status" value="1"/>
</dbReference>
<keyword evidence="2" id="KW-0963">Cytoplasm</keyword>
<reference evidence="9 10" key="1">
    <citation type="submission" date="2020-04" db="EMBL/GenBank/DDBJ databases">
        <title>Plant Genome Project.</title>
        <authorList>
            <person name="Zhang R.-G."/>
        </authorList>
    </citation>
    <scope>NUCLEOTIDE SEQUENCE [LARGE SCALE GENOMIC DNA]</scope>
    <source>
        <strain evidence="9">YNK0</strain>
        <tissue evidence="9">Leaf</tissue>
    </source>
</reference>
<dbReference type="Proteomes" id="UP000655225">
    <property type="component" value="Unassembled WGS sequence"/>
</dbReference>
<evidence type="ECO:0000256" key="4">
    <source>
        <dbReference type="ARBA" id="ARBA00022860"/>
    </source>
</evidence>
<keyword evidence="4" id="KW-0112">Calmodulin-binding</keyword>
<dbReference type="EMBL" id="JABCRI010000011">
    <property type="protein sequence ID" value="KAF8398319.1"/>
    <property type="molecule type" value="Genomic_DNA"/>
</dbReference>
<evidence type="ECO:0000256" key="2">
    <source>
        <dbReference type="ARBA" id="ARBA00022490"/>
    </source>
</evidence>
<protein>
    <recommendedName>
        <fullName evidence="8">DUF4005 domain-containing protein</fullName>
    </recommendedName>
</protein>
<evidence type="ECO:0000313" key="9">
    <source>
        <dbReference type="EMBL" id="KAF8398319.1"/>
    </source>
</evidence>
<dbReference type="Pfam" id="PF00612">
    <property type="entry name" value="IQ"/>
    <property type="match status" value="1"/>
</dbReference>
<dbReference type="GO" id="GO:0005516">
    <property type="term" value="F:calmodulin binding"/>
    <property type="evidence" value="ECO:0007669"/>
    <property type="project" value="UniProtKB-KW"/>
</dbReference>
<dbReference type="CDD" id="cd23767">
    <property type="entry name" value="IQCD"/>
    <property type="match status" value="1"/>
</dbReference>